<dbReference type="InterPro" id="IPR011049">
    <property type="entry name" value="Serralysin-like_metalloprot_C"/>
</dbReference>
<evidence type="ECO:0000313" key="14">
    <source>
        <dbReference type="Proteomes" id="UP001219244"/>
    </source>
</evidence>
<dbReference type="Gene3D" id="2.150.10.10">
    <property type="entry name" value="Serralysin-like metalloprotease, C-terminal"/>
    <property type="match status" value="1"/>
</dbReference>
<comment type="subcellular location">
    <subcellularLocation>
        <location evidence="1">Virion</location>
    </subcellularLocation>
</comment>
<evidence type="ECO:0000256" key="4">
    <source>
        <dbReference type="ARBA" id="ARBA00022732"/>
    </source>
</evidence>
<evidence type="ECO:0000259" key="12">
    <source>
        <dbReference type="Pfam" id="PF03906"/>
    </source>
</evidence>
<keyword evidence="8" id="KW-1160">Virus entry into host cell</keyword>
<dbReference type="GO" id="GO:0098671">
    <property type="term" value="P:adhesion receptor-mediated virion attachment to host cell"/>
    <property type="evidence" value="ECO:0007669"/>
    <property type="project" value="UniProtKB-KW"/>
</dbReference>
<evidence type="ECO:0000256" key="3">
    <source>
        <dbReference type="ARBA" id="ARBA00022717"/>
    </source>
</evidence>
<dbReference type="EMBL" id="OQ579029">
    <property type="protein sequence ID" value="WEU80485.1"/>
    <property type="molecule type" value="Genomic_DNA"/>
</dbReference>
<gene>
    <name evidence="13" type="ORF">CYQXPUPM_0043</name>
</gene>
<keyword evidence="6" id="KW-0946">Virion</keyword>
<keyword evidence="2" id="KW-0945">Host-virus interaction</keyword>
<dbReference type="GO" id="GO:0098994">
    <property type="term" value="P:symbiont entry into host cell via disruption of host cell envelope"/>
    <property type="evidence" value="ECO:0007669"/>
    <property type="project" value="UniProtKB-KW"/>
</dbReference>
<sequence>MDQDIKTVIQYPVGATEFDIPFDYLSRKFVRVSLVADDNRRLLSNITEYRYVSKTRVKLLVATTGFDRVEIRRFTSASERIVDFSDGSVLRATDLNVSQIQSAHIAEEARDSALMAMPQDDVGNLDARNRRIVRLAPGVEGTDAINKNQLDTTLGEAGGILSEIKQTEKDIQDYIENFADDTTSLKGINWVYNNGSANGGETSILITREGPVFAVPTIYINGDRQSVGYHYSYDSGDKTIHLVKPLTAGDFVECVTSEGVLPLSNLLSTPDGASQIGTKSGLTVQDYLNGVKSATILRNIEPVIDGQRIVLSEISPTLGPKSGGTLVYDQSDTSSVDDGYTVFVTAGGKRWKREESYIDVAWFGPNFGLALQTAVNLVDNYVRTVGFYSRKTIYIAAGTYTTDRQVDIPSYVSVVAIGNVSINGSGLPVNSYVLRITNKVGGIVTTHHSGWNLGAVGGTLRLVGNGNTGQVDGLYVGGATSMSDVRNVSLYAVSTSGVRYGLTFGSTNTYLFTATKCHFETSLVNLYIPGTTSSNSGEKMVFNDTVFGGSSRNHVEVSTPGMDLTFNNCSFDFTSGSVLYGTETWGYAKVGLNNCHFEGFNSLWIKVDAPQGGFIGSNRAITVSNATVLPRLRSNTAGTNSASRMHIDAKSTPVYISGLDLRHEVVPYTEEIFMASAETTLSLQGYLKDPYFQIPSAAHIQNRGWNIADETTGTVVNSPATLDSLTRFTCTERNAMSAAVVDGGTSGKLLAMTGAGGYFTLVTKGFIPVSTFQRIGGAMSIQAAASTGNIQCTLGVQWFDYDGNLIGTDQAFAINMREVFNNSSLPNFAAGNNRFISTSARTFRAPAGAAKCKPLWRISGHTGVVNISRLASFVL</sequence>
<dbReference type="InterPro" id="IPR011050">
    <property type="entry name" value="Pectin_lyase_fold/virulence"/>
</dbReference>
<evidence type="ECO:0000256" key="2">
    <source>
        <dbReference type="ARBA" id="ARBA00022581"/>
    </source>
</evidence>
<dbReference type="SUPFAM" id="SSF51126">
    <property type="entry name" value="Pectin lyase-like"/>
    <property type="match status" value="1"/>
</dbReference>
<evidence type="ECO:0000256" key="7">
    <source>
        <dbReference type="ARBA" id="ARBA00023165"/>
    </source>
</evidence>
<keyword evidence="14" id="KW-1185">Reference proteome</keyword>
<proteinExistence type="inferred from homology"/>
<dbReference type="RefSeq" id="YP_011108793.1">
    <property type="nucleotide sequence ID" value="NC_092456.1"/>
</dbReference>
<dbReference type="GO" id="GO:0098996">
    <property type="term" value="P:symbiont entry into host cell via disruption of host cell glycocalyx"/>
    <property type="evidence" value="ECO:0007669"/>
    <property type="project" value="UniProtKB-KW"/>
</dbReference>
<organism evidence="13 14">
    <name type="scientific">Klebsiella phage Saitama</name>
    <dbReference type="NCBI Taxonomy" id="3018528"/>
    <lineage>
        <taxon>Viruses</taxon>
        <taxon>Duplodnaviria</taxon>
        <taxon>Heunggongvirae</taxon>
        <taxon>Uroviricota</taxon>
        <taxon>Caudoviricetes</taxon>
        <taxon>Autographivirales</taxon>
        <taxon>Autotranscriptaviridae</taxon>
        <taxon>Studiervirinae</taxon>
        <taxon>Przondovirus</taxon>
        <taxon>Przondovirus saitama</taxon>
    </lineage>
</organism>
<keyword evidence="11" id="KW-1238">Degradation of host capsule during virus entry</keyword>
<dbReference type="GO" id="GO:0098015">
    <property type="term" value="C:virus tail"/>
    <property type="evidence" value="ECO:0007669"/>
    <property type="project" value="UniProtKB-KW"/>
</dbReference>
<dbReference type="InterPro" id="IPR005604">
    <property type="entry name" value="Phage_T7_tail_fibre-like_N"/>
</dbReference>
<evidence type="ECO:0000256" key="5">
    <source>
        <dbReference type="ARBA" id="ARBA00022804"/>
    </source>
</evidence>
<dbReference type="Proteomes" id="UP001219244">
    <property type="component" value="Segment"/>
</dbReference>
<evidence type="ECO:0000256" key="9">
    <source>
        <dbReference type="ARBA" id="ARBA00035636"/>
    </source>
</evidence>
<keyword evidence="7" id="KW-1233">Viral attachment to host adhesion receptor</keyword>
<accession>A0AAF0D830</accession>
<keyword evidence="5" id="KW-1161">Viral attachment to host cell</keyword>
<protein>
    <recommendedName>
        <fullName evidence="10">Probable tail spike protein</fullName>
    </recommendedName>
</protein>
<name>A0AAF0D830_9CAUD</name>
<dbReference type="GeneID" id="98576593"/>
<dbReference type="Pfam" id="PF03906">
    <property type="entry name" value="Phage_T7_tail"/>
    <property type="match status" value="1"/>
</dbReference>
<reference evidence="13 14" key="1">
    <citation type="submission" date="2023-03" db="EMBL/GenBank/DDBJ databases">
        <title>A hybrid and poly-polish workflow for the complete and accurate assembly of phage genomes: a case study of ten przondoviruses.</title>
        <authorList>
            <person name="Elek C.K.A."/>
            <person name="Adriaenssens E.M."/>
        </authorList>
    </citation>
    <scope>NUCLEOTIDE SEQUENCE [LARGE SCALE GENOMIC DNA]</scope>
</reference>
<feature type="domain" description="Bacteriophage T7 tail fibre protein-like N-terminal" evidence="12">
    <location>
        <begin position="3"/>
        <end position="127"/>
    </location>
</feature>
<evidence type="ECO:0000256" key="6">
    <source>
        <dbReference type="ARBA" id="ARBA00022844"/>
    </source>
</evidence>
<evidence type="ECO:0000256" key="8">
    <source>
        <dbReference type="ARBA" id="ARBA00023296"/>
    </source>
</evidence>
<evidence type="ECO:0000256" key="11">
    <source>
        <dbReference type="ARBA" id="ARBA00035731"/>
    </source>
</evidence>
<evidence type="ECO:0000256" key="10">
    <source>
        <dbReference type="ARBA" id="ARBA00035728"/>
    </source>
</evidence>
<keyword evidence="4" id="KW-1227">Viral tail protein</keyword>
<evidence type="ECO:0000256" key="1">
    <source>
        <dbReference type="ARBA" id="ARBA00004328"/>
    </source>
</evidence>
<comment type="similarity">
    <text evidence="9">In the N-terminal section; belongs to the Teseptimavirus fiber family.</text>
</comment>
<evidence type="ECO:0000313" key="13">
    <source>
        <dbReference type="EMBL" id="WEU80485.1"/>
    </source>
</evidence>
<keyword evidence="3" id="KW-1235">Degradation of host cell envelope components during virus entry</keyword>